<dbReference type="EMBL" id="JBHFFA010000007">
    <property type="protein sequence ID" value="KAL2611360.1"/>
    <property type="molecule type" value="Genomic_DNA"/>
</dbReference>
<accession>A0ABD1XQX8</accession>
<dbReference type="Proteomes" id="UP001605036">
    <property type="component" value="Unassembled WGS sequence"/>
</dbReference>
<organism evidence="1 2">
    <name type="scientific">Riccia fluitans</name>
    <dbReference type="NCBI Taxonomy" id="41844"/>
    <lineage>
        <taxon>Eukaryota</taxon>
        <taxon>Viridiplantae</taxon>
        <taxon>Streptophyta</taxon>
        <taxon>Embryophyta</taxon>
        <taxon>Marchantiophyta</taxon>
        <taxon>Marchantiopsida</taxon>
        <taxon>Marchantiidae</taxon>
        <taxon>Marchantiales</taxon>
        <taxon>Ricciaceae</taxon>
        <taxon>Riccia</taxon>
    </lineage>
</organism>
<evidence type="ECO:0000313" key="1">
    <source>
        <dbReference type="EMBL" id="KAL2611360.1"/>
    </source>
</evidence>
<name>A0ABD1XQX8_9MARC</name>
<evidence type="ECO:0000313" key="2">
    <source>
        <dbReference type="Proteomes" id="UP001605036"/>
    </source>
</evidence>
<comment type="caution">
    <text evidence="1">The sequence shown here is derived from an EMBL/GenBank/DDBJ whole genome shotgun (WGS) entry which is preliminary data.</text>
</comment>
<keyword evidence="2" id="KW-1185">Reference proteome</keyword>
<proteinExistence type="predicted"/>
<reference evidence="1 2" key="1">
    <citation type="submission" date="2024-09" db="EMBL/GenBank/DDBJ databases">
        <title>Chromosome-scale assembly of Riccia fluitans.</title>
        <authorList>
            <person name="Paukszto L."/>
            <person name="Sawicki J."/>
            <person name="Karawczyk K."/>
            <person name="Piernik-Szablinska J."/>
            <person name="Szczecinska M."/>
            <person name="Mazdziarz M."/>
        </authorList>
    </citation>
    <scope>NUCLEOTIDE SEQUENCE [LARGE SCALE GENOMIC DNA]</scope>
    <source>
        <strain evidence="1">Rf_01</strain>
        <tissue evidence="1">Aerial parts of the thallus</tissue>
    </source>
</reference>
<dbReference type="AlphaFoldDB" id="A0ABD1XQX8"/>
<gene>
    <name evidence="1" type="ORF">R1flu_023052</name>
</gene>
<sequence length="89" mass="9864">MGADALVIGSQEAEVVPDVFTHRIRLIYLEETYLLLELDALSLLNLFEFFLFPTKSLRRLFSDTNPATRTGAAADAGSPIHSIQCCHVL</sequence>
<protein>
    <submittedName>
        <fullName evidence="1">Uncharacterized protein</fullName>
    </submittedName>
</protein>